<protein>
    <submittedName>
        <fullName evidence="3">NADPH:quinone reductase</fullName>
    </submittedName>
</protein>
<dbReference type="SUPFAM" id="SSF51735">
    <property type="entry name" value="NAD(P)-binding Rossmann-fold domains"/>
    <property type="match status" value="1"/>
</dbReference>
<dbReference type="EMBL" id="FWWU01000008">
    <property type="protein sequence ID" value="SMB85360.1"/>
    <property type="molecule type" value="Genomic_DNA"/>
</dbReference>
<evidence type="ECO:0000259" key="2">
    <source>
        <dbReference type="SMART" id="SM00829"/>
    </source>
</evidence>
<accession>A0A1W1UWD8</accession>
<dbReference type="RefSeq" id="WP_084047325.1">
    <property type="nucleotide sequence ID" value="NZ_FWWU01000008.1"/>
</dbReference>
<keyword evidence="4" id="KW-1185">Reference proteome</keyword>
<dbReference type="InterPro" id="IPR011032">
    <property type="entry name" value="GroES-like_sf"/>
</dbReference>
<reference evidence="3 4" key="1">
    <citation type="submission" date="2017-04" db="EMBL/GenBank/DDBJ databases">
        <authorList>
            <person name="Afonso C.L."/>
            <person name="Miller P.J."/>
            <person name="Scott M.A."/>
            <person name="Spackman E."/>
            <person name="Goraichik I."/>
            <person name="Dimitrov K.M."/>
            <person name="Suarez D.L."/>
            <person name="Swayne D.E."/>
        </authorList>
    </citation>
    <scope>NUCLEOTIDE SEQUENCE [LARGE SCALE GENOMIC DNA]</scope>
    <source>
        <strain evidence="3 4">KR-140</strain>
    </source>
</reference>
<organism evidence="3 4">
    <name type="scientific">Deinococcus hopiensis KR-140</name>
    <dbReference type="NCBI Taxonomy" id="695939"/>
    <lineage>
        <taxon>Bacteria</taxon>
        <taxon>Thermotogati</taxon>
        <taxon>Deinococcota</taxon>
        <taxon>Deinococci</taxon>
        <taxon>Deinococcales</taxon>
        <taxon>Deinococcaceae</taxon>
        <taxon>Deinococcus</taxon>
    </lineage>
</organism>
<feature type="domain" description="Enoyl reductase (ER)" evidence="2">
    <location>
        <begin position="11"/>
        <end position="304"/>
    </location>
</feature>
<dbReference type="SUPFAM" id="SSF50129">
    <property type="entry name" value="GroES-like"/>
    <property type="match status" value="1"/>
</dbReference>
<dbReference type="InterPro" id="IPR013154">
    <property type="entry name" value="ADH-like_N"/>
</dbReference>
<dbReference type="AlphaFoldDB" id="A0A1W1UWD8"/>
<dbReference type="Pfam" id="PF00107">
    <property type="entry name" value="ADH_zinc_N"/>
    <property type="match status" value="1"/>
</dbReference>
<dbReference type="PANTHER" id="PTHR44154">
    <property type="entry name" value="QUINONE OXIDOREDUCTASE"/>
    <property type="match status" value="1"/>
</dbReference>
<dbReference type="Gene3D" id="3.40.50.720">
    <property type="entry name" value="NAD(P)-binding Rossmann-like Domain"/>
    <property type="match status" value="1"/>
</dbReference>
<keyword evidence="1" id="KW-0521">NADP</keyword>
<dbReference type="STRING" id="695939.SAMN00790413_03373"/>
<evidence type="ECO:0000313" key="4">
    <source>
        <dbReference type="Proteomes" id="UP000192582"/>
    </source>
</evidence>
<proteinExistence type="predicted"/>
<dbReference type="InterPro" id="IPR051603">
    <property type="entry name" value="Zinc-ADH_QOR/CCCR"/>
</dbReference>
<dbReference type="InterPro" id="IPR036291">
    <property type="entry name" value="NAD(P)-bd_dom_sf"/>
</dbReference>
<dbReference type="InterPro" id="IPR020843">
    <property type="entry name" value="ER"/>
</dbReference>
<dbReference type="Pfam" id="PF08240">
    <property type="entry name" value="ADH_N"/>
    <property type="match status" value="1"/>
</dbReference>
<dbReference type="CDD" id="cd05289">
    <property type="entry name" value="MDR_like_2"/>
    <property type="match status" value="1"/>
</dbReference>
<dbReference type="InterPro" id="IPR013149">
    <property type="entry name" value="ADH-like_C"/>
</dbReference>
<dbReference type="Proteomes" id="UP000192582">
    <property type="component" value="Unassembled WGS sequence"/>
</dbReference>
<evidence type="ECO:0000313" key="3">
    <source>
        <dbReference type="EMBL" id="SMB85360.1"/>
    </source>
</evidence>
<dbReference type="OrthoDB" id="9792162at2"/>
<evidence type="ECO:0000256" key="1">
    <source>
        <dbReference type="ARBA" id="ARBA00022857"/>
    </source>
</evidence>
<dbReference type="Gene3D" id="3.90.180.10">
    <property type="entry name" value="Medium-chain alcohol dehydrogenases, catalytic domain"/>
    <property type="match status" value="1"/>
</dbReference>
<dbReference type="SMART" id="SM00829">
    <property type="entry name" value="PKS_ER"/>
    <property type="match status" value="1"/>
</dbReference>
<dbReference type="Pfam" id="PF13602">
    <property type="entry name" value="ADH_zinc_N_2"/>
    <property type="match status" value="1"/>
</dbReference>
<dbReference type="PANTHER" id="PTHR44154:SF1">
    <property type="entry name" value="QUINONE OXIDOREDUCTASE"/>
    <property type="match status" value="1"/>
</dbReference>
<dbReference type="GO" id="GO:0016491">
    <property type="term" value="F:oxidoreductase activity"/>
    <property type="evidence" value="ECO:0007669"/>
    <property type="project" value="InterPro"/>
</dbReference>
<gene>
    <name evidence="3" type="ORF">SAMN00790413_03373</name>
</gene>
<sequence>MPKAVQLHQYGGLEVLNVEEVLQPTPAAGQVLVRVKAAGINPGEASIRKGVFKDTWPSSFPSGQGSDFAGVVEAVGEGVSSTQPGAEVIGFTHNRASQAQFVVVPQAQVIPKPTNIPWEVAGALFVAGTTAYAAVRAVDVKEGDTVVVSGASGGVGTLAVQLAKLKGARVLGIASPARAEWLAAHGVELVPYGEDLKERLQTAANGALDAFIDTHGQGYVKLAVELGISRERINTIIDFAAAEQYGIKAEGNAVGGRADVLAELVGLIADGQLDVPIAHTYPLDKVQEAYRELATGHTLGKIVLIPGEG</sequence>
<name>A0A1W1UWD8_9DEIO</name>